<evidence type="ECO:0000313" key="7">
    <source>
        <dbReference type="EMBL" id="KAG2448938.1"/>
    </source>
</evidence>
<dbReference type="Pfam" id="PF00171">
    <property type="entry name" value="Aldedh"/>
    <property type="match status" value="1"/>
</dbReference>
<dbReference type="InterPro" id="IPR016162">
    <property type="entry name" value="Ald_DH_N"/>
</dbReference>
<protein>
    <recommendedName>
        <fullName evidence="6">Aldehyde dehydrogenase domain-containing protein</fullName>
    </recommendedName>
</protein>
<dbReference type="AlphaFoldDB" id="A0A835WKG8"/>
<evidence type="ECO:0000259" key="6">
    <source>
        <dbReference type="Pfam" id="PF00171"/>
    </source>
</evidence>
<evidence type="ECO:0000256" key="4">
    <source>
        <dbReference type="RuleBase" id="RU003345"/>
    </source>
</evidence>
<dbReference type="GO" id="GO:0016620">
    <property type="term" value="F:oxidoreductase activity, acting on the aldehyde or oxo group of donors, NAD or NADP as acceptor"/>
    <property type="evidence" value="ECO:0007669"/>
    <property type="project" value="InterPro"/>
</dbReference>
<dbReference type="Gene3D" id="3.40.309.10">
    <property type="entry name" value="Aldehyde Dehydrogenase, Chain A, domain 2"/>
    <property type="match status" value="1"/>
</dbReference>
<evidence type="ECO:0000256" key="2">
    <source>
        <dbReference type="ARBA" id="ARBA00023002"/>
    </source>
</evidence>
<dbReference type="CDD" id="cd07098">
    <property type="entry name" value="ALDH_F15-22"/>
    <property type="match status" value="1"/>
</dbReference>
<keyword evidence="5" id="KW-0472">Membrane</keyword>
<feature type="domain" description="Aldehyde dehydrogenase" evidence="6">
    <location>
        <begin position="85"/>
        <end position="549"/>
    </location>
</feature>
<keyword evidence="5" id="KW-1133">Transmembrane helix</keyword>
<dbReference type="PANTHER" id="PTHR11699">
    <property type="entry name" value="ALDEHYDE DEHYDROGENASE-RELATED"/>
    <property type="match status" value="1"/>
</dbReference>
<dbReference type="Proteomes" id="UP000613740">
    <property type="component" value="Unassembled WGS sequence"/>
</dbReference>
<feature type="active site" evidence="3">
    <location>
        <position position="320"/>
    </location>
</feature>
<dbReference type="EMBL" id="JAEHOD010000015">
    <property type="protein sequence ID" value="KAG2448938.1"/>
    <property type="molecule type" value="Genomic_DNA"/>
</dbReference>
<evidence type="ECO:0000256" key="3">
    <source>
        <dbReference type="PROSITE-ProRule" id="PRU10007"/>
    </source>
</evidence>
<dbReference type="InterPro" id="IPR016160">
    <property type="entry name" value="Ald_DH_CS_CYS"/>
</dbReference>
<dbReference type="InterPro" id="IPR029510">
    <property type="entry name" value="Ald_DH_CS_GLU"/>
</dbReference>
<dbReference type="FunFam" id="3.40.309.10:FF:000009">
    <property type="entry name" value="Aldehyde dehydrogenase A"/>
    <property type="match status" value="1"/>
</dbReference>
<dbReference type="InterPro" id="IPR016163">
    <property type="entry name" value="Ald_DH_C"/>
</dbReference>
<keyword evidence="8" id="KW-1185">Reference proteome</keyword>
<evidence type="ECO:0000313" key="8">
    <source>
        <dbReference type="Proteomes" id="UP000613740"/>
    </source>
</evidence>
<dbReference type="InterPro" id="IPR016161">
    <property type="entry name" value="Ald_DH/histidinol_DH"/>
</dbReference>
<dbReference type="OrthoDB" id="310895at2759"/>
<dbReference type="PROSITE" id="PS00687">
    <property type="entry name" value="ALDEHYDE_DEHYDR_GLU"/>
    <property type="match status" value="1"/>
</dbReference>
<dbReference type="SUPFAM" id="SSF53720">
    <property type="entry name" value="ALDH-like"/>
    <property type="match status" value="1"/>
</dbReference>
<organism evidence="7 8">
    <name type="scientific">Chlamydomonas schloesseri</name>
    <dbReference type="NCBI Taxonomy" id="2026947"/>
    <lineage>
        <taxon>Eukaryota</taxon>
        <taxon>Viridiplantae</taxon>
        <taxon>Chlorophyta</taxon>
        <taxon>core chlorophytes</taxon>
        <taxon>Chlorophyceae</taxon>
        <taxon>CS clade</taxon>
        <taxon>Chlamydomonadales</taxon>
        <taxon>Chlamydomonadaceae</taxon>
        <taxon>Chlamydomonas</taxon>
    </lineage>
</organism>
<sequence length="629" mass="67048">MEVVATAQALLKDGVAKLVQLSGLSETQLVQLAVVAVIALGLVLLLNNVVATLRIPSIKVELTEAEANDIISAPKYTPGQPVDKDVVPCYDPSTMQLLGHLPAMSASEVRSRIARCKAAQKEWRKSSFAQRRKLLRILLKFIIENMETICRVSSRDSGKPMLDAILGEVVVTCEKIHWLCAEGEAVLKPERRSAGILSFYKSARVEFHPVGVVGAIVPWNYPFHNVLNPLTAALFAGDGLVIKVSEHASWSTGYYGRMISAALAAAGAPADLVQIVTGYGEAGSALVTGGVDKVIFVGSTQVGKMVMRAAADTLTPVVLELGGKDAVIVAEDADLDNLVQVMIKAAFLNCGQNCAGGERFFVHEKVYDKFLARVAPLVAGMRQGNPLGDSPVDAGAMCMPGLAEKVHGLVTEAVSRGARLLAGGVLVPAAERGGQFYPPTLLADVRPGMKIWEEEVFGPVMSVIKWSSDDEVVALANDCDFGLGSNVFSGSQARARAIAARLEAGMSSINDFATTYMCQSLPFGGVKHSGFDRFAGVEGLRGLCVPKAVAEDRFPLLMRSSIPPAWQVPVPPIAVPFGVSLVTMFYGPGLLYQARGLFSLLHCLVFPGAYAKKKQGQQQQQQGSKSKST</sequence>
<comment type="caution">
    <text evidence="7">The sequence shown here is derived from an EMBL/GenBank/DDBJ whole genome shotgun (WGS) entry which is preliminary data.</text>
</comment>
<name>A0A835WKG8_9CHLO</name>
<accession>A0A835WKG8</accession>
<gene>
    <name evidence="7" type="ORF">HYH02_005696</name>
</gene>
<comment type="similarity">
    <text evidence="1 4">Belongs to the aldehyde dehydrogenase family.</text>
</comment>
<feature type="transmembrane region" description="Helical" evidence="5">
    <location>
        <begin position="29"/>
        <end position="50"/>
    </location>
</feature>
<dbReference type="InterPro" id="IPR015590">
    <property type="entry name" value="Aldehyde_DH_dom"/>
</dbReference>
<evidence type="ECO:0000256" key="1">
    <source>
        <dbReference type="ARBA" id="ARBA00009986"/>
    </source>
</evidence>
<dbReference type="PROSITE" id="PS00070">
    <property type="entry name" value="ALDEHYDE_DEHYDR_CYS"/>
    <property type="match status" value="1"/>
</dbReference>
<dbReference type="Gene3D" id="3.40.605.10">
    <property type="entry name" value="Aldehyde Dehydrogenase, Chain A, domain 1"/>
    <property type="match status" value="1"/>
</dbReference>
<reference evidence="7" key="1">
    <citation type="journal article" date="2020" name="bioRxiv">
        <title>Comparative genomics of Chlamydomonas.</title>
        <authorList>
            <person name="Craig R.J."/>
            <person name="Hasan A.R."/>
            <person name="Ness R.W."/>
            <person name="Keightley P.D."/>
        </authorList>
    </citation>
    <scope>NUCLEOTIDE SEQUENCE</scope>
    <source>
        <strain evidence="7">CCAP 11/173</strain>
    </source>
</reference>
<keyword evidence="5" id="KW-0812">Transmembrane</keyword>
<keyword evidence="2 4" id="KW-0560">Oxidoreductase</keyword>
<proteinExistence type="inferred from homology"/>
<evidence type="ECO:0000256" key="5">
    <source>
        <dbReference type="SAM" id="Phobius"/>
    </source>
</evidence>